<organism evidence="2">
    <name type="scientific">Hanusia phi</name>
    <dbReference type="NCBI Taxonomy" id="3032"/>
    <lineage>
        <taxon>Eukaryota</taxon>
        <taxon>Cryptophyceae</taxon>
        <taxon>Pyrenomonadales</taxon>
        <taxon>Geminigeraceae</taxon>
        <taxon>Hanusia</taxon>
    </lineage>
</organism>
<gene>
    <name evidence="2" type="ORF">HPHI1048_LOCUS24703</name>
</gene>
<dbReference type="AlphaFoldDB" id="A0A7S0NFE0"/>
<feature type="region of interest" description="Disordered" evidence="1">
    <location>
        <begin position="1"/>
        <end position="47"/>
    </location>
</feature>
<feature type="compositionally biased region" description="Basic and acidic residues" evidence="1">
    <location>
        <begin position="1"/>
        <end position="10"/>
    </location>
</feature>
<evidence type="ECO:0000313" key="2">
    <source>
        <dbReference type="EMBL" id="CAD8510350.1"/>
    </source>
</evidence>
<proteinExistence type="predicted"/>
<evidence type="ECO:0000256" key="1">
    <source>
        <dbReference type="SAM" id="MobiDB-lite"/>
    </source>
</evidence>
<feature type="region of interest" description="Disordered" evidence="1">
    <location>
        <begin position="720"/>
        <end position="758"/>
    </location>
</feature>
<name>A0A7S0NFE0_9CRYP</name>
<reference evidence="2" key="1">
    <citation type="submission" date="2021-01" db="EMBL/GenBank/DDBJ databases">
        <authorList>
            <person name="Corre E."/>
            <person name="Pelletier E."/>
            <person name="Niang G."/>
            <person name="Scheremetjew M."/>
            <person name="Finn R."/>
            <person name="Kale V."/>
            <person name="Holt S."/>
            <person name="Cochrane G."/>
            <person name="Meng A."/>
            <person name="Brown T."/>
            <person name="Cohen L."/>
        </authorList>
    </citation>
    <scope>NUCLEOTIDE SEQUENCE</scope>
    <source>
        <strain evidence="2">CCMP325</strain>
    </source>
</reference>
<accession>A0A7S0NFE0</accession>
<dbReference type="EMBL" id="HBEO01036455">
    <property type="protein sequence ID" value="CAD8510350.1"/>
    <property type="molecule type" value="Transcribed_RNA"/>
</dbReference>
<protein>
    <submittedName>
        <fullName evidence="2">Uncharacterized protein</fullName>
    </submittedName>
</protein>
<sequence length="758" mass="85378">MVKTDSHDALTPRAMISPFPHEETATDSSRNSAALQSEARKEETGVPRKVQAASHVHSFRKAVHKVVALNRLKPVRREPSRALTIIDGGKHARGRMLGQRYFEPRVPTLPIATIVEHAAVKAEEELTSRLQTTRTLPPRLRGVEMLSERSGQLQEEGSATTRQKISALRAVGKDFWRKGKLEIESFCTPRRDFTYASKHKQAGGGLTARSANSLHTSRVSAQFNTPRDSLAGETGEALMTTRRREEEGAEHLSYYFRNLSLTASRAQGYAGHILQFSEEVRQFQPKLGYSWRENTEDNVIPSSAPSHLVAKAVEIARRNFVAEDSVEFETFKQEVRAREPELLSCMRKHRFHLLTLYDSTICGQMKQNRSILYFIFKYYCGRQTLEGSAILFDDIASSEVTMNPAEFLHFVREMIPSAGISMKDITWLIHHTKQFPSAISWDSSWGHEVDCDIHHVSYSQWLCTLVRLALVCFPRPDPLDSVLDLAVDMQLGQGLKFTRGRLIELHRTTGTFGTWRDDSLRAVDGGGGGGGGDAFIISMGFERMRELCRTVDSNEEAMVRLVKKLLLLGLDNETIPWVPFEGTFIAIVVHQITADEAMAERTGSPSSPHRFQVVIRNLDSHHRRFFLNIEGLPLLELGIQARARNSSLEIDSNFAAPGCSISFFLFARTVRLGYFSGEILFRFSPTEPPVFRIPVFLRVVPFKKKLVVRQDDFSPRRTIAEHQVKTQGSQKFLPSPSTPRPPRTPLNKNKGDLSPGSK</sequence>
<feature type="compositionally biased region" description="Polar residues" evidence="1">
    <location>
        <begin position="26"/>
        <end position="35"/>
    </location>
</feature>